<proteinExistence type="predicted"/>
<feature type="domain" description="PhoD-like phosphatase metallophosphatase" evidence="1">
    <location>
        <begin position="145"/>
        <end position="400"/>
    </location>
</feature>
<dbReference type="EMBL" id="WIWI01000042">
    <property type="protein sequence ID" value="MQT90699.1"/>
    <property type="molecule type" value="Genomic_DNA"/>
</dbReference>
<dbReference type="InterPro" id="IPR052900">
    <property type="entry name" value="Phospholipid_Metab_Enz"/>
</dbReference>
<evidence type="ECO:0000259" key="1">
    <source>
        <dbReference type="Pfam" id="PF09423"/>
    </source>
</evidence>
<evidence type="ECO:0000313" key="4">
    <source>
        <dbReference type="Proteomes" id="UP000441404"/>
    </source>
</evidence>
<dbReference type="InterPro" id="IPR029052">
    <property type="entry name" value="Metallo-depent_PP-like"/>
</dbReference>
<dbReference type="PANTHER" id="PTHR43606">
    <property type="entry name" value="PHOSPHATASE, PUTATIVE (AFU_ORTHOLOGUE AFUA_6G08710)-RELATED"/>
    <property type="match status" value="1"/>
</dbReference>
<dbReference type="AlphaFoldDB" id="A0A6A7YGB7"/>
<evidence type="ECO:0000313" key="2">
    <source>
        <dbReference type="EMBL" id="MQT45187.1"/>
    </source>
</evidence>
<dbReference type="PANTHER" id="PTHR43606:SF2">
    <property type="entry name" value="ALKALINE PHOSPHATASE FAMILY PROTEIN (AFU_ORTHOLOGUE AFUA_5G03860)"/>
    <property type="match status" value="1"/>
</dbReference>
<gene>
    <name evidence="3" type="ORF">GHO39_16355</name>
    <name evidence="2" type="ORF">GHO40_00320</name>
</gene>
<dbReference type="InterPro" id="IPR038607">
    <property type="entry name" value="PhoD-like_sf"/>
</dbReference>
<comment type="caution">
    <text evidence="2">The sequence shown here is derived from an EMBL/GenBank/DDBJ whole genome shotgun (WGS) entry which is preliminary data.</text>
</comment>
<sequence length="462" mass="51910">MDTPTVGPIVGYTTPEQARIFIRGAADAENAVFAAVRYRRAGTQQWSAGLYSKLSNIYDMSDTLVLRGLSADTPYEYQAGWFRTTSLDHTPDTVKHIALEWPPTIYRFKSASPKRNRTHRYVVGSCRYLRLTLNTPSKPELGDKIFKAISDLNASTPLDGMLMIGDQVYVDDMNIFAPDREYADISRKYRAAFSQPHIRQLMASTPTYMILDDHEIEDNWPASRSHQDDELYSNAIRAYETFQCSHGPAHDLLTDGCINRSVEKYWYTFADGDTDWFVMDCRTERVLTGTDRRMIGVEQENALHKWVKNSTAKVKFIVSSVVFMPDQKSHGDDGWKSFAAQRLRLLEVIRANAVKNVMFVSGDIHGSLTCSLTHSEDPDFVVHGIVSSPLCNSRLLPYAKASNLLLNAPLASHGQGHYSPALTSAMVSEDNFACLTLTGQHLQVDFYNPKGRVLESVTIALK</sequence>
<dbReference type="InterPro" id="IPR018946">
    <property type="entry name" value="PhoD-like_MPP"/>
</dbReference>
<dbReference type="Gene3D" id="3.60.21.70">
    <property type="entry name" value="PhoD-like phosphatase"/>
    <property type="match status" value="1"/>
</dbReference>
<dbReference type="Proteomes" id="UP000489190">
    <property type="component" value="Unassembled WGS sequence"/>
</dbReference>
<reference evidence="4 5" key="1">
    <citation type="submission" date="2019-10" db="EMBL/GenBank/DDBJ databases">
        <title>Evaluation of single-gene subtyping targets for Pseudomonas.</title>
        <authorList>
            <person name="Reichler S.J."/>
            <person name="Orsi R.H."/>
            <person name="Wiedmann M."/>
            <person name="Martin N.H."/>
            <person name="Murphy S.I."/>
        </authorList>
    </citation>
    <scope>NUCLEOTIDE SEQUENCE [LARGE SCALE GENOMIC DNA]</scope>
    <source>
        <strain evidence="3 5">FSL R10-3254</strain>
        <strain evidence="2 4">FSL R10-3257</strain>
    </source>
</reference>
<protein>
    <submittedName>
        <fullName evidence="2">Alkaline phosphatase family protein</fullName>
    </submittedName>
</protein>
<dbReference type="SUPFAM" id="SSF56300">
    <property type="entry name" value="Metallo-dependent phosphatases"/>
    <property type="match status" value="1"/>
</dbReference>
<dbReference type="CDD" id="cd07389">
    <property type="entry name" value="MPP_PhoD"/>
    <property type="match status" value="1"/>
</dbReference>
<dbReference type="Pfam" id="PF09423">
    <property type="entry name" value="PhoD"/>
    <property type="match status" value="1"/>
</dbReference>
<accession>A0A6A7YGB7</accession>
<name>A0A6A7YGB7_9PSED</name>
<organism evidence="2 4">
    <name type="scientific">Pseudomonas helleri</name>
    <dbReference type="NCBI Taxonomy" id="1608996"/>
    <lineage>
        <taxon>Bacteria</taxon>
        <taxon>Pseudomonadati</taxon>
        <taxon>Pseudomonadota</taxon>
        <taxon>Gammaproteobacteria</taxon>
        <taxon>Pseudomonadales</taxon>
        <taxon>Pseudomonadaceae</taxon>
        <taxon>Pseudomonas</taxon>
    </lineage>
</organism>
<evidence type="ECO:0000313" key="3">
    <source>
        <dbReference type="EMBL" id="MQT90699.1"/>
    </source>
</evidence>
<dbReference type="RefSeq" id="WP_153329397.1">
    <property type="nucleotide sequence ID" value="NZ_WIWI01000042.1"/>
</dbReference>
<dbReference type="Proteomes" id="UP000441404">
    <property type="component" value="Unassembled WGS sequence"/>
</dbReference>
<dbReference type="EMBL" id="WIWJ01000001">
    <property type="protein sequence ID" value="MQT45187.1"/>
    <property type="molecule type" value="Genomic_DNA"/>
</dbReference>
<evidence type="ECO:0000313" key="5">
    <source>
        <dbReference type="Proteomes" id="UP000489190"/>
    </source>
</evidence>